<feature type="transmembrane region" description="Helical" evidence="1">
    <location>
        <begin position="92"/>
        <end position="109"/>
    </location>
</feature>
<comment type="caution">
    <text evidence="2">The sequence shown here is derived from an EMBL/GenBank/DDBJ whole genome shotgun (WGS) entry which is preliminary data.</text>
</comment>
<organism evidence="2 3">
    <name type="scientific">Stentor coeruleus</name>
    <dbReference type="NCBI Taxonomy" id="5963"/>
    <lineage>
        <taxon>Eukaryota</taxon>
        <taxon>Sar</taxon>
        <taxon>Alveolata</taxon>
        <taxon>Ciliophora</taxon>
        <taxon>Postciliodesmatophora</taxon>
        <taxon>Heterotrichea</taxon>
        <taxon>Heterotrichida</taxon>
        <taxon>Stentoridae</taxon>
        <taxon>Stentor</taxon>
    </lineage>
</organism>
<evidence type="ECO:0000313" key="3">
    <source>
        <dbReference type="Proteomes" id="UP000187209"/>
    </source>
</evidence>
<sequence>MEKYEKPIQFADLKKNEVSSGGATYEFPVMENNAASFEPQIVFPNRSLPADPYSGYMKLETVKLVIFCKAIIYFTLFKVFISLLYLACVDTFLAIFIPIVLFELIGYCSNKAMNYCWTIV</sequence>
<keyword evidence="1" id="KW-1133">Transmembrane helix</keyword>
<protein>
    <submittedName>
        <fullName evidence="2">Uncharacterized protein</fullName>
    </submittedName>
</protein>
<evidence type="ECO:0000256" key="1">
    <source>
        <dbReference type="SAM" id="Phobius"/>
    </source>
</evidence>
<dbReference type="AlphaFoldDB" id="A0A1R2B021"/>
<keyword evidence="1" id="KW-0472">Membrane</keyword>
<feature type="transmembrane region" description="Helical" evidence="1">
    <location>
        <begin position="64"/>
        <end position="86"/>
    </location>
</feature>
<dbReference type="Proteomes" id="UP000187209">
    <property type="component" value="Unassembled WGS sequence"/>
</dbReference>
<reference evidence="2 3" key="1">
    <citation type="submission" date="2016-11" db="EMBL/GenBank/DDBJ databases">
        <title>The macronuclear genome of Stentor coeruleus: a giant cell with tiny introns.</title>
        <authorList>
            <person name="Slabodnick M."/>
            <person name="Ruby J.G."/>
            <person name="Reiff S.B."/>
            <person name="Swart E.C."/>
            <person name="Gosai S."/>
            <person name="Prabakaran S."/>
            <person name="Witkowska E."/>
            <person name="Larue G.E."/>
            <person name="Fisher S."/>
            <person name="Freeman R.M."/>
            <person name="Gunawardena J."/>
            <person name="Chu W."/>
            <person name="Stover N.A."/>
            <person name="Gregory B.D."/>
            <person name="Nowacki M."/>
            <person name="Derisi J."/>
            <person name="Roy S.W."/>
            <person name="Marshall W.F."/>
            <person name="Sood P."/>
        </authorList>
    </citation>
    <scope>NUCLEOTIDE SEQUENCE [LARGE SCALE GENOMIC DNA]</scope>
    <source>
        <strain evidence="2">WM001</strain>
    </source>
</reference>
<proteinExistence type="predicted"/>
<dbReference type="EMBL" id="MPUH01001124">
    <property type="protein sequence ID" value="OMJ70108.1"/>
    <property type="molecule type" value="Genomic_DNA"/>
</dbReference>
<gene>
    <name evidence="2" type="ORF">SteCoe_32003</name>
</gene>
<evidence type="ECO:0000313" key="2">
    <source>
        <dbReference type="EMBL" id="OMJ70108.1"/>
    </source>
</evidence>
<keyword evidence="1" id="KW-0812">Transmembrane</keyword>
<accession>A0A1R2B021</accession>
<keyword evidence="3" id="KW-1185">Reference proteome</keyword>
<name>A0A1R2B021_9CILI</name>